<keyword evidence="5" id="KW-1185">Reference proteome</keyword>
<dbReference type="EMBL" id="KZ270717">
    <property type="protein sequence ID" value="OZC05592.1"/>
    <property type="molecule type" value="Genomic_DNA"/>
</dbReference>
<evidence type="ECO:0000259" key="3">
    <source>
        <dbReference type="SMART" id="SM00827"/>
    </source>
</evidence>
<dbReference type="InterPro" id="IPR016039">
    <property type="entry name" value="Thiolase-like"/>
</dbReference>
<dbReference type="InterPro" id="IPR016035">
    <property type="entry name" value="Acyl_Trfase/lysoPLipase"/>
</dbReference>
<dbReference type="SMART" id="SM00827">
    <property type="entry name" value="PKS_AT"/>
    <property type="match status" value="1"/>
</dbReference>
<evidence type="ECO:0000313" key="4">
    <source>
        <dbReference type="EMBL" id="OZC05592.1"/>
    </source>
</evidence>
<dbReference type="Gene3D" id="3.30.70.3290">
    <property type="match status" value="1"/>
</dbReference>
<keyword evidence="2" id="KW-0597">Phosphoprotein</keyword>
<dbReference type="AlphaFoldDB" id="A0A238BK02"/>
<dbReference type="InterPro" id="IPR014043">
    <property type="entry name" value="Acyl_transferase_dom"/>
</dbReference>
<dbReference type="Gene3D" id="3.40.47.10">
    <property type="match status" value="1"/>
</dbReference>
<dbReference type="GO" id="GO:0004312">
    <property type="term" value="F:fatty acid synthase activity"/>
    <property type="evidence" value="ECO:0007669"/>
    <property type="project" value="TreeGrafter"/>
</dbReference>
<protein>
    <submittedName>
        <fullName evidence="4">Acyl transferase domain protein</fullName>
    </submittedName>
</protein>
<dbReference type="PANTHER" id="PTHR43775:SF37">
    <property type="entry name" value="SI:DKEY-61P9.11"/>
    <property type="match status" value="1"/>
</dbReference>
<dbReference type="Proteomes" id="UP000242913">
    <property type="component" value="Unassembled WGS sequence"/>
</dbReference>
<dbReference type="InterPro" id="IPR050091">
    <property type="entry name" value="PKS_NRPS_Biosynth_Enz"/>
</dbReference>
<evidence type="ECO:0000256" key="2">
    <source>
        <dbReference type="ARBA" id="ARBA00022553"/>
    </source>
</evidence>
<keyword evidence="4" id="KW-0808">Transferase</keyword>
<dbReference type="Pfam" id="PF16197">
    <property type="entry name" value="KAsynt_C_assoc"/>
    <property type="match status" value="1"/>
</dbReference>
<name>A0A238BK02_9BILA</name>
<dbReference type="Gene3D" id="3.40.366.10">
    <property type="entry name" value="Malonyl-Coenzyme A Acyl Carrier Protein, domain 2"/>
    <property type="match status" value="1"/>
</dbReference>
<keyword evidence="1" id="KW-0596">Phosphopantetheine</keyword>
<dbReference type="InterPro" id="IPR032821">
    <property type="entry name" value="PKS_assoc"/>
</dbReference>
<evidence type="ECO:0000256" key="1">
    <source>
        <dbReference type="ARBA" id="ARBA00022450"/>
    </source>
</evidence>
<gene>
    <name evidence="4" type="ORF">X798_07434</name>
</gene>
<evidence type="ECO:0000313" key="5">
    <source>
        <dbReference type="Proteomes" id="UP000242913"/>
    </source>
</evidence>
<accession>A0A238BK02</accession>
<feature type="non-terminal residue" evidence="4">
    <location>
        <position position="539"/>
    </location>
</feature>
<organism evidence="4 5">
    <name type="scientific">Onchocerca flexuosa</name>
    <dbReference type="NCBI Taxonomy" id="387005"/>
    <lineage>
        <taxon>Eukaryota</taxon>
        <taxon>Metazoa</taxon>
        <taxon>Ecdysozoa</taxon>
        <taxon>Nematoda</taxon>
        <taxon>Chromadorea</taxon>
        <taxon>Rhabditida</taxon>
        <taxon>Spirurina</taxon>
        <taxon>Spiruromorpha</taxon>
        <taxon>Filarioidea</taxon>
        <taxon>Onchocercidae</taxon>
        <taxon>Onchocerca</taxon>
    </lineage>
</organism>
<feature type="domain" description="Malonyl-CoA:ACP transacylase (MAT)" evidence="3">
    <location>
        <begin position="156"/>
        <end position="455"/>
    </location>
</feature>
<dbReference type="PANTHER" id="PTHR43775">
    <property type="entry name" value="FATTY ACID SYNTHASE"/>
    <property type="match status" value="1"/>
</dbReference>
<dbReference type="SUPFAM" id="SSF52151">
    <property type="entry name" value="FabD/lysophospholipase-like"/>
    <property type="match status" value="1"/>
</dbReference>
<proteinExistence type="predicted"/>
<dbReference type="Pfam" id="PF00698">
    <property type="entry name" value="Acyl_transf_1"/>
    <property type="match status" value="1"/>
</dbReference>
<reference evidence="4 5" key="1">
    <citation type="submission" date="2015-12" db="EMBL/GenBank/DDBJ databases">
        <title>Draft genome of the nematode, Onchocerca flexuosa.</title>
        <authorList>
            <person name="Mitreva M."/>
        </authorList>
    </citation>
    <scope>NUCLEOTIDE SEQUENCE [LARGE SCALE GENOMIC DNA]</scope>
    <source>
        <strain evidence="4">Red Deer</strain>
    </source>
</reference>
<dbReference type="Gene3D" id="3.30.70.250">
    <property type="entry name" value="Malonyl-CoA ACP transacylase, ACP-binding"/>
    <property type="match status" value="1"/>
</dbReference>
<dbReference type="InterPro" id="IPR001227">
    <property type="entry name" value="Ac_transferase_dom_sf"/>
</dbReference>
<sequence>MRIIPKQINFEKLNENLNNVSFKITQRNVEIQKEKLRLAVNASGIGGTNAHIIMESDNRLYHLSSYQQNIPHSFHALTISARTKNACMQLCNRIANYLKSKMNLTQIASTLQNYREHYEYRIGLSVSSASDAINQLKNVDQIQKIIELKSENIAFYFSPQGLEYPNIGLEAMTENEVFREVMQKCCQIASKLIGVNFQSIIHSQQKIDNQEMIFEQPYSQMAIFIVCFALAEQLRAWGIDACIMMGHSLGEYVAAAQADVFDVETALKILFKRGCLIAKTAKAKMLAVKCSKFTAKLMEENIGDIKIPEDIEISAILRSDLKCLIGKPEIIDELKKKLEKNENHHRELATNYGFHCSFMDSILEEFAQFLKNFTFRKPTKQILSNIDGQLITHFDSKYMVKHMRSAIRIDKCIENLHNRNIKVIVEIGPKGIVESLLKDNSSYEIDVISTLPSKKQHEKGYDTGNLLAIATKLWMKGYNELNWEKICGDYGFDRFLPNYQFEKDICWDNQIQKANIEKPEISLYEPCWIPCKFSTLRRL</sequence>
<dbReference type="GO" id="GO:0006633">
    <property type="term" value="P:fatty acid biosynthetic process"/>
    <property type="evidence" value="ECO:0007669"/>
    <property type="project" value="TreeGrafter"/>
</dbReference>
<dbReference type="OrthoDB" id="329835at2759"/>